<evidence type="ECO:0000313" key="1">
    <source>
        <dbReference type="EnsemblProtists" id="HpaP811783"/>
    </source>
</evidence>
<dbReference type="EMBL" id="JH598052">
    <property type="status" value="NOT_ANNOTATED_CDS"/>
    <property type="molecule type" value="Genomic_DNA"/>
</dbReference>
<proteinExistence type="predicted"/>
<name>M4BYY5_HYAAE</name>
<accession>M4BYY5</accession>
<reference evidence="2" key="1">
    <citation type="journal article" date="2010" name="Science">
        <title>Signatures of adaptation to obligate biotrophy in the Hyaloperonospora arabidopsidis genome.</title>
        <authorList>
            <person name="Baxter L."/>
            <person name="Tripathy S."/>
            <person name="Ishaque N."/>
            <person name="Boot N."/>
            <person name="Cabral A."/>
            <person name="Kemen E."/>
            <person name="Thines M."/>
            <person name="Ah-Fong A."/>
            <person name="Anderson R."/>
            <person name="Badejoko W."/>
            <person name="Bittner-Eddy P."/>
            <person name="Boore J.L."/>
            <person name="Chibucos M.C."/>
            <person name="Coates M."/>
            <person name="Dehal P."/>
            <person name="Delehaunty K."/>
            <person name="Dong S."/>
            <person name="Downton P."/>
            <person name="Dumas B."/>
            <person name="Fabro G."/>
            <person name="Fronick C."/>
            <person name="Fuerstenberg S.I."/>
            <person name="Fulton L."/>
            <person name="Gaulin E."/>
            <person name="Govers F."/>
            <person name="Hughes L."/>
            <person name="Humphray S."/>
            <person name="Jiang R.H."/>
            <person name="Judelson H."/>
            <person name="Kamoun S."/>
            <person name="Kyung K."/>
            <person name="Meijer H."/>
            <person name="Minx P."/>
            <person name="Morris P."/>
            <person name="Nelson J."/>
            <person name="Phuntumart V."/>
            <person name="Qutob D."/>
            <person name="Rehmany A."/>
            <person name="Rougon-Cardoso A."/>
            <person name="Ryden P."/>
            <person name="Torto-Alalibo T."/>
            <person name="Studholme D."/>
            <person name="Wang Y."/>
            <person name="Win J."/>
            <person name="Wood J."/>
            <person name="Clifton S.W."/>
            <person name="Rogers J."/>
            <person name="Van den Ackerveken G."/>
            <person name="Jones J.D."/>
            <person name="McDowell J.M."/>
            <person name="Beynon J."/>
            <person name="Tyler B.M."/>
        </authorList>
    </citation>
    <scope>NUCLEOTIDE SEQUENCE [LARGE SCALE GENOMIC DNA]</scope>
    <source>
        <strain evidence="2">Emoy2</strain>
    </source>
</reference>
<dbReference type="AlphaFoldDB" id="M4BYY5"/>
<dbReference type="InParanoid" id="M4BYY5"/>
<protein>
    <recommendedName>
        <fullName evidence="3">No apical meristem-associated C-terminal domain-containing protein</fullName>
    </recommendedName>
</protein>
<keyword evidence="2" id="KW-1185">Reference proteome</keyword>
<dbReference type="EnsemblProtists" id="HpaT811783">
    <property type="protein sequence ID" value="HpaP811783"/>
    <property type="gene ID" value="HpaG811783"/>
</dbReference>
<evidence type="ECO:0000313" key="2">
    <source>
        <dbReference type="Proteomes" id="UP000011713"/>
    </source>
</evidence>
<reference evidence="1" key="2">
    <citation type="submission" date="2015-06" db="UniProtKB">
        <authorList>
            <consortium name="EnsemblProtists"/>
        </authorList>
    </citation>
    <scope>IDENTIFICATION</scope>
    <source>
        <strain evidence="1">Emoy2</strain>
    </source>
</reference>
<evidence type="ECO:0008006" key="3">
    <source>
        <dbReference type="Google" id="ProtNLM"/>
    </source>
</evidence>
<dbReference type="VEuPathDB" id="FungiDB:HpaG811783"/>
<dbReference type="Proteomes" id="UP000011713">
    <property type="component" value="Unassembled WGS sequence"/>
</dbReference>
<sequence length="162" mass="17432">MLCYAGRGAEDSGKSAKDKLNDALALYESQVKSPFTMVALWSLLRGTPKWQEQLIATTSAVQKYKASKTIVDEENAVPAEIEAAGTPNGLPCPLGQTSVKRVAKENVNLAALASSSAVMGKAKVDAALHVKRKAEALELISKERIMRVDMIEPDTIQPDMTC</sequence>
<dbReference type="HOGENOM" id="CLU_1638605_0_0_1"/>
<organism evidence="1 2">
    <name type="scientific">Hyaloperonospora arabidopsidis (strain Emoy2)</name>
    <name type="common">Downy mildew agent</name>
    <name type="synonym">Peronospora arabidopsidis</name>
    <dbReference type="NCBI Taxonomy" id="559515"/>
    <lineage>
        <taxon>Eukaryota</taxon>
        <taxon>Sar</taxon>
        <taxon>Stramenopiles</taxon>
        <taxon>Oomycota</taxon>
        <taxon>Peronosporomycetes</taxon>
        <taxon>Peronosporales</taxon>
        <taxon>Peronosporaceae</taxon>
        <taxon>Hyaloperonospora</taxon>
    </lineage>
</organism>